<evidence type="ECO:0000256" key="7">
    <source>
        <dbReference type="ARBA" id="ARBA00035239"/>
    </source>
</evidence>
<dbReference type="GO" id="GO:0003735">
    <property type="term" value="F:structural constituent of ribosome"/>
    <property type="evidence" value="ECO:0007669"/>
    <property type="project" value="InterPro"/>
</dbReference>
<dbReference type="GO" id="GO:0006412">
    <property type="term" value="P:translation"/>
    <property type="evidence" value="ECO:0007669"/>
    <property type="project" value="InterPro"/>
</dbReference>
<dbReference type="Proteomes" id="UP000663874">
    <property type="component" value="Unassembled WGS sequence"/>
</dbReference>
<evidence type="ECO:0000313" key="10">
    <source>
        <dbReference type="EMBL" id="CAF1118680.1"/>
    </source>
</evidence>
<comment type="caution">
    <text evidence="9">The sequence shown here is derived from an EMBL/GenBank/DDBJ whole genome shotgun (WGS) entry which is preliminary data.</text>
</comment>
<comment type="subcellular location">
    <subcellularLocation>
        <location evidence="1">Mitochondrion</location>
    </subcellularLocation>
</comment>
<dbReference type="AlphaFoldDB" id="A0A813QN13"/>
<gene>
    <name evidence="12" type="ORF">FNK824_LOCUS13205</name>
    <name evidence="11" type="ORF">OTI717_LOCUS806</name>
    <name evidence="9" type="ORF">RFH988_LOCUS2270</name>
    <name evidence="10" type="ORF">SEV965_LOCUS16784</name>
</gene>
<dbReference type="SUPFAM" id="SSF57840">
    <property type="entry name" value="Ribosomal protein L36"/>
    <property type="match status" value="1"/>
</dbReference>
<keyword evidence="6" id="KW-0687">Ribonucleoprotein</keyword>
<keyword evidence="4" id="KW-0689">Ribosomal protein</keyword>
<name>A0A813QN13_9BILA</name>
<protein>
    <recommendedName>
        <fullName evidence="7">Large ribosomal subunit protein bL36m</fullName>
    </recommendedName>
    <alternativeName>
        <fullName evidence="8">39S ribosomal protein L36, mitochondrial</fullName>
    </alternativeName>
</protein>
<dbReference type="Pfam" id="PF00444">
    <property type="entry name" value="Ribosomal_L36"/>
    <property type="match status" value="1"/>
</dbReference>
<dbReference type="Proteomes" id="UP000663823">
    <property type="component" value="Unassembled WGS sequence"/>
</dbReference>
<dbReference type="GO" id="GO:0005762">
    <property type="term" value="C:mitochondrial large ribosomal subunit"/>
    <property type="evidence" value="ECO:0007669"/>
    <property type="project" value="TreeGrafter"/>
</dbReference>
<dbReference type="EMBL" id="CAJOAX010000030">
    <property type="protein sequence ID" value="CAF3485684.1"/>
    <property type="molecule type" value="Genomic_DNA"/>
</dbReference>
<evidence type="ECO:0000256" key="5">
    <source>
        <dbReference type="ARBA" id="ARBA00023128"/>
    </source>
</evidence>
<dbReference type="Proteomes" id="UP000663882">
    <property type="component" value="Unassembled WGS sequence"/>
</dbReference>
<evidence type="ECO:0000256" key="1">
    <source>
        <dbReference type="ARBA" id="ARBA00004173"/>
    </source>
</evidence>
<keyword evidence="5" id="KW-0496">Mitochondrion</keyword>
<evidence type="ECO:0000256" key="6">
    <source>
        <dbReference type="ARBA" id="ARBA00023274"/>
    </source>
</evidence>
<keyword evidence="3" id="KW-0809">Transit peptide</keyword>
<accession>A0A813QN13</accession>
<evidence type="ECO:0000256" key="2">
    <source>
        <dbReference type="ARBA" id="ARBA00007645"/>
    </source>
</evidence>
<dbReference type="EMBL" id="CAJOBE010001713">
    <property type="protein sequence ID" value="CAF3768255.1"/>
    <property type="molecule type" value="Genomic_DNA"/>
</dbReference>
<evidence type="ECO:0000313" key="13">
    <source>
        <dbReference type="Proteomes" id="UP000663882"/>
    </source>
</evidence>
<dbReference type="PANTHER" id="PTHR46909:SF1">
    <property type="entry name" value="LARGE RIBOSOMAL SUBUNIT PROTEIN BL36M"/>
    <property type="match status" value="1"/>
</dbReference>
<comment type="similarity">
    <text evidence="2">Belongs to the bacterial ribosomal protein bL36 family.</text>
</comment>
<dbReference type="OrthoDB" id="10265903at2759"/>
<dbReference type="InterPro" id="IPR035977">
    <property type="entry name" value="Ribosomal_bL36_sp"/>
</dbReference>
<dbReference type="InterPro" id="IPR000473">
    <property type="entry name" value="Ribosomal_bL36"/>
</dbReference>
<evidence type="ECO:0000313" key="9">
    <source>
        <dbReference type="EMBL" id="CAF0769193.1"/>
    </source>
</evidence>
<sequence length="84" mass="10276">MLISTILQRTVLKSTSLSMMFVRSYRTKDMLRRRCQDCYVVWRYGRMYIECPKFPRHKTVSKSTKEKGWGWLDWRLAPKLERIK</sequence>
<reference evidence="9" key="1">
    <citation type="submission" date="2021-02" db="EMBL/GenBank/DDBJ databases">
        <authorList>
            <person name="Nowell W R."/>
        </authorList>
    </citation>
    <scope>NUCLEOTIDE SEQUENCE</scope>
</reference>
<dbReference type="Proteomes" id="UP000663889">
    <property type="component" value="Unassembled WGS sequence"/>
</dbReference>
<dbReference type="InterPro" id="IPR052143">
    <property type="entry name" value="Mitoribosomal_bL36m"/>
</dbReference>
<dbReference type="EMBL" id="CAJNOU010000934">
    <property type="protein sequence ID" value="CAF1118680.1"/>
    <property type="molecule type" value="Genomic_DNA"/>
</dbReference>
<dbReference type="EMBL" id="CAJNOO010000048">
    <property type="protein sequence ID" value="CAF0769193.1"/>
    <property type="molecule type" value="Genomic_DNA"/>
</dbReference>
<evidence type="ECO:0000313" key="11">
    <source>
        <dbReference type="EMBL" id="CAF3485684.1"/>
    </source>
</evidence>
<dbReference type="PANTHER" id="PTHR46909">
    <property type="entry name" value="39S RIBOSOMAL PROTEIN L36, MITOCHONDRIAL"/>
    <property type="match status" value="1"/>
</dbReference>
<evidence type="ECO:0000256" key="3">
    <source>
        <dbReference type="ARBA" id="ARBA00022946"/>
    </source>
</evidence>
<evidence type="ECO:0000256" key="4">
    <source>
        <dbReference type="ARBA" id="ARBA00022980"/>
    </source>
</evidence>
<evidence type="ECO:0000256" key="8">
    <source>
        <dbReference type="ARBA" id="ARBA00035411"/>
    </source>
</evidence>
<organism evidence="9 13">
    <name type="scientific">Rotaria sordida</name>
    <dbReference type="NCBI Taxonomy" id="392033"/>
    <lineage>
        <taxon>Eukaryota</taxon>
        <taxon>Metazoa</taxon>
        <taxon>Spiralia</taxon>
        <taxon>Gnathifera</taxon>
        <taxon>Rotifera</taxon>
        <taxon>Eurotatoria</taxon>
        <taxon>Bdelloidea</taxon>
        <taxon>Philodinida</taxon>
        <taxon>Philodinidae</taxon>
        <taxon>Rotaria</taxon>
    </lineage>
</organism>
<proteinExistence type="inferred from homology"/>
<evidence type="ECO:0000313" key="12">
    <source>
        <dbReference type="EMBL" id="CAF3768255.1"/>
    </source>
</evidence>